<feature type="compositionally biased region" description="Low complexity" evidence="1">
    <location>
        <begin position="14"/>
        <end position="28"/>
    </location>
</feature>
<evidence type="ECO:0000313" key="3">
    <source>
        <dbReference type="Proteomes" id="UP001605036"/>
    </source>
</evidence>
<accession>A0ABD1XRW1</accession>
<evidence type="ECO:0000313" key="2">
    <source>
        <dbReference type="EMBL" id="KAL2610681.1"/>
    </source>
</evidence>
<keyword evidence="3" id="KW-1185">Reference proteome</keyword>
<reference evidence="2 3" key="1">
    <citation type="submission" date="2024-09" db="EMBL/GenBank/DDBJ databases">
        <title>Chromosome-scale assembly of Riccia fluitans.</title>
        <authorList>
            <person name="Paukszto L."/>
            <person name="Sawicki J."/>
            <person name="Karawczyk K."/>
            <person name="Piernik-Szablinska J."/>
            <person name="Szczecinska M."/>
            <person name="Mazdziarz M."/>
        </authorList>
    </citation>
    <scope>NUCLEOTIDE SEQUENCE [LARGE SCALE GENOMIC DNA]</scope>
    <source>
        <strain evidence="2">Rf_01</strain>
        <tissue evidence="2">Aerial parts of the thallus</tissue>
    </source>
</reference>
<dbReference type="EMBL" id="JBHFFA010000008">
    <property type="protein sequence ID" value="KAL2610681.1"/>
    <property type="molecule type" value="Genomic_DNA"/>
</dbReference>
<gene>
    <name evidence="2" type="ORF">R1flu_029254</name>
</gene>
<organism evidence="2 3">
    <name type="scientific">Riccia fluitans</name>
    <dbReference type="NCBI Taxonomy" id="41844"/>
    <lineage>
        <taxon>Eukaryota</taxon>
        <taxon>Viridiplantae</taxon>
        <taxon>Streptophyta</taxon>
        <taxon>Embryophyta</taxon>
        <taxon>Marchantiophyta</taxon>
        <taxon>Marchantiopsida</taxon>
        <taxon>Marchantiidae</taxon>
        <taxon>Marchantiales</taxon>
        <taxon>Ricciaceae</taxon>
        <taxon>Riccia</taxon>
    </lineage>
</organism>
<comment type="caution">
    <text evidence="2">The sequence shown here is derived from an EMBL/GenBank/DDBJ whole genome shotgun (WGS) entry which is preliminary data.</text>
</comment>
<proteinExistence type="predicted"/>
<protein>
    <submittedName>
        <fullName evidence="2">Uncharacterized protein</fullName>
    </submittedName>
</protein>
<dbReference type="Proteomes" id="UP001605036">
    <property type="component" value="Unassembled WGS sequence"/>
</dbReference>
<name>A0ABD1XRW1_9MARC</name>
<evidence type="ECO:0000256" key="1">
    <source>
        <dbReference type="SAM" id="MobiDB-lite"/>
    </source>
</evidence>
<dbReference type="AlphaFoldDB" id="A0ABD1XRW1"/>
<sequence>MPRNRSVGRPAPRPTASRSAPLPARVQQAPPPAVPQRSGGSMMGGLASTVAEGVAFGTGSAIRELHKLISFRLQFFKTSNSWYAFQE</sequence>
<feature type="region of interest" description="Disordered" evidence="1">
    <location>
        <begin position="1"/>
        <end position="44"/>
    </location>
</feature>